<protein>
    <recommendedName>
        <fullName evidence="3">Alpha/beta hydrolase</fullName>
    </recommendedName>
</protein>
<dbReference type="Pfam" id="PF06821">
    <property type="entry name" value="Ser_hydrolase"/>
    <property type="match status" value="1"/>
</dbReference>
<name>A0A7Y9QVH6_9BURK</name>
<comment type="caution">
    <text evidence="1">The sequence shown here is derived from an EMBL/GenBank/DDBJ whole genome shotgun (WGS) entry which is preliminary data.</text>
</comment>
<accession>A0A7Y9QVH6</accession>
<organism evidence="1 2">
    <name type="scientific">Sphaerotilus montanus</name>
    <dbReference type="NCBI Taxonomy" id="522889"/>
    <lineage>
        <taxon>Bacteria</taxon>
        <taxon>Pseudomonadati</taxon>
        <taxon>Pseudomonadota</taxon>
        <taxon>Betaproteobacteria</taxon>
        <taxon>Burkholderiales</taxon>
        <taxon>Sphaerotilaceae</taxon>
        <taxon>Sphaerotilus</taxon>
    </lineage>
</organism>
<keyword evidence="2" id="KW-1185">Reference proteome</keyword>
<dbReference type="Proteomes" id="UP000518288">
    <property type="component" value="Unassembled WGS sequence"/>
</dbReference>
<evidence type="ECO:0008006" key="3">
    <source>
        <dbReference type="Google" id="ProtNLM"/>
    </source>
</evidence>
<reference evidence="1 2" key="1">
    <citation type="submission" date="2020-07" db="EMBL/GenBank/DDBJ databases">
        <title>Genomic Encyclopedia of Archaeal and Bacterial Type Strains, Phase II (KMG-II): from individual species to whole genera.</title>
        <authorList>
            <person name="Goeker M."/>
        </authorList>
    </citation>
    <scope>NUCLEOTIDE SEQUENCE [LARGE SCALE GENOMIC DNA]</scope>
    <source>
        <strain evidence="1 2">DSM 21226</strain>
    </source>
</reference>
<sequence>MDMTMNTSIDTAAAWQACRVLLLPGWLGSGEGHWQTRWAALHGFTQVEQDDWTWPRRGDWMARLDDVLLSGPDRRPAVLVAHSLGCQLVAAWAEHSRHTGLVQGALLVAPPDTERADMPPQLHNWRPIRRGRLPFAATAVVSSDDPYCAPDRAATLCADWGARVVDAGPRGHLNAESGLGDWPAGLALVAVLVNAPGVQP</sequence>
<dbReference type="EMBL" id="JACCFH010000001">
    <property type="protein sequence ID" value="NYG32136.1"/>
    <property type="molecule type" value="Genomic_DNA"/>
</dbReference>
<dbReference type="Gene3D" id="3.40.50.1820">
    <property type="entry name" value="alpha/beta hydrolase"/>
    <property type="match status" value="1"/>
</dbReference>
<dbReference type="InterPro" id="IPR029058">
    <property type="entry name" value="AB_hydrolase_fold"/>
</dbReference>
<dbReference type="InterPro" id="IPR010662">
    <property type="entry name" value="RBBP9/YdeN"/>
</dbReference>
<dbReference type="GO" id="GO:0016787">
    <property type="term" value="F:hydrolase activity"/>
    <property type="evidence" value="ECO:0007669"/>
    <property type="project" value="InterPro"/>
</dbReference>
<proteinExistence type="predicted"/>
<dbReference type="RefSeq" id="WP_246332476.1">
    <property type="nucleotide sequence ID" value="NZ_JACCFH010000001.1"/>
</dbReference>
<evidence type="ECO:0000313" key="2">
    <source>
        <dbReference type="Proteomes" id="UP000518288"/>
    </source>
</evidence>
<evidence type="ECO:0000313" key="1">
    <source>
        <dbReference type="EMBL" id="NYG32136.1"/>
    </source>
</evidence>
<gene>
    <name evidence="1" type="ORF">BDD16_001122</name>
</gene>
<dbReference type="SUPFAM" id="SSF53474">
    <property type="entry name" value="alpha/beta-Hydrolases"/>
    <property type="match status" value="1"/>
</dbReference>
<dbReference type="AlphaFoldDB" id="A0A7Y9QVH6"/>